<keyword evidence="1" id="KW-0812">Transmembrane</keyword>
<dbReference type="EMBL" id="CP034204">
    <property type="protein sequence ID" value="QBZ54129.1"/>
    <property type="molecule type" value="Genomic_DNA"/>
</dbReference>
<reference evidence="2 3" key="1">
    <citation type="journal article" date="2019" name="Mol. Biol. Evol.">
        <title>Blast fungal genomes show frequent chromosomal changes, gene gains and losses, and effector gene turnover.</title>
        <authorList>
            <person name="Gomez Luciano L.B."/>
            <person name="Jason Tsai I."/>
            <person name="Chuma I."/>
            <person name="Tosa Y."/>
            <person name="Chen Y.H."/>
            <person name="Li J.Y."/>
            <person name="Li M.Y."/>
            <person name="Jade Lu M.Y."/>
            <person name="Nakayashiki H."/>
            <person name="Li W.H."/>
        </authorList>
    </citation>
    <scope>NUCLEOTIDE SEQUENCE [LARGE SCALE GENOMIC DNA]</scope>
    <source>
        <strain evidence="2">MZ5-1-6</strain>
    </source>
</reference>
<accession>A0A4P7MVL3</accession>
<feature type="transmembrane region" description="Helical" evidence="1">
    <location>
        <begin position="6"/>
        <end position="32"/>
    </location>
</feature>
<dbReference type="Proteomes" id="UP000294847">
    <property type="component" value="Chromosome 1"/>
</dbReference>
<proteinExistence type="predicted"/>
<dbReference type="AlphaFoldDB" id="A0A4P7MVL3"/>
<evidence type="ECO:0000256" key="1">
    <source>
        <dbReference type="SAM" id="Phobius"/>
    </source>
</evidence>
<sequence length="161" mass="18780">MDLVVAIVIITAIFIFNHVIIPKIISGISVIVNENIISLKIKFKVKIAKFLAPHYKNYPIIYNYYLTDTVQKVQEVLLPNFRLRVGSRSITLKYITKQKFLSPKSCIYNPFFHVVLIFVNKKQVALKNIIDQISDFAVERQFIRFLPSFFTAEIIYDFTDD</sequence>
<evidence type="ECO:0000313" key="3">
    <source>
        <dbReference type="Proteomes" id="UP000294847"/>
    </source>
</evidence>
<keyword evidence="1" id="KW-1133">Transmembrane helix</keyword>
<protein>
    <submittedName>
        <fullName evidence="2">Uncharacterized protein</fullName>
    </submittedName>
</protein>
<organism evidence="2 3">
    <name type="scientific">Pyricularia oryzae</name>
    <name type="common">Rice blast fungus</name>
    <name type="synonym">Magnaporthe oryzae</name>
    <dbReference type="NCBI Taxonomy" id="318829"/>
    <lineage>
        <taxon>Eukaryota</taxon>
        <taxon>Fungi</taxon>
        <taxon>Dikarya</taxon>
        <taxon>Ascomycota</taxon>
        <taxon>Pezizomycotina</taxon>
        <taxon>Sordariomycetes</taxon>
        <taxon>Sordariomycetidae</taxon>
        <taxon>Magnaporthales</taxon>
        <taxon>Pyriculariaceae</taxon>
        <taxon>Pyricularia</taxon>
    </lineage>
</organism>
<evidence type="ECO:0000313" key="2">
    <source>
        <dbReference type="EMBL" id="QBZ54129.1"/>
    </source>
</evidence>
<keyword evidence="1" id="KW-0472">Membrane</keyword>
<gene>
    <name evidence="2" type="ORF">PoMZ_09821</name>
</gene>
<name>A0A4P7MVL3_PYROR</name>